<dbReference type="PANTHER" id="PTHR33736">
    <property type="entry name" value="F-BOX PROTEIN-RELATED"/>
    <property type="match status" value="1"/>
</dbReference>
<dbReference type="PANTHER" id="PTHR33736:SF13">
    <property type="entry name" value="OS11G0155100 PROTEIN"/>
    <property type="match status" value="1"/>
</dbReference>
<proteinExistence type="predicted"/>
<protein>
    <recommendedName>
        <fullName evidence="3">F-box domain-containing protein</fullName>
    </recommendedName>
</protein>
<dbReference type="InterPro" id="IPR045283">
    <property type="entry name" value="AT3G44326-like"/>
</dbReference>
<evidence type="ECO:0000313" key="1">
    <source>
        <dbReference type="EMBL" id="EEF31860.1"/>
    </source>
</evidence>
<dbReference type="EMBL" id="EQ974214">
    <property type="protein sequence ID" value="EEF31860.1"/>
    <property type="molecule type" value="Genomic_DNA"/>
</dbReference>
<dbReference type="Proteomes" id="UP000008311">
    <property type="component" value="Unassembled WGS sequence"/>
</dbReference>
<gene>
    <name evidence="1" type="ORF">RCOM_1259120</name>
</gene>
<dbReference type="InParanoid" id="B9SX09"/>
<dbReference type="STRING" id="3988.B9SX09"/>
<reference evidence="2" key="1">
    <citation type="journal article" date="2010" name="Nat. Biotechnol.">
        <title>Draft genome sequence of the oilseed species Ricinus communis.</title>
        <authorList>
            <person name="Chan A.P."/>
            <person name="Crabtree J."/>
            <person name="Zhao Q."/>
            <person name="Lorenzi H."/>
            <person name="Orvis J."/>
            <person name="Puiu D."/>
            <person name="Melake-Berhan A."/>
            <person name="Jones K.M."/>
            <person name="Redman J."/>
            <person name="Chen G."/>
            <person name="Cahoon E.B."/>
            <person name="Gedil M."/>
            <person name="Stanke M."/>
            <person name="Haas B.J."/>
            <person name="Wortman J.R."/>
            <person name="Fraser-Liggett C.M."/>
            <person name="Ravel J."/>
            <person name="Rabinowicz P.D."/>
        </authorList>
    </citation>
    <scope>NUCLEOTIDE SEQUENCE [LARGE SCALE GENOMIC DNA]</scope>
    <source>
        <strain evidence="2">cv. Hale</strain>
    </source>
</reference>
<evidence type="ECO:0008006" key="3">
    <source>
        <dbReference type="Google" id="ProtNLM"/>
    </source>
</evidence>
<keyword evidence="2" id="KW-1185">Reference proteome</keyword>
<dbReference type="InterPro" id="IPR036047">
    <property type="entry name" value="F-box-like_dom_sf"/>
</dbReference>
<organism evidence="1 2">
    <name type="scientific">Ricinus communis</name>
    <name type="common">Castor bean</name>
    <dbReference type="NCBI Taxonomy" id="3988"/>
    <lineage>
        <taxon>Eukaryota</taxon>
        <taxon>Viridiplantae</taxon>
        <taxon>Streptophyta</taxon>
        <taxon>Embryophyta</taxon>
        <taxon>Tracheophyta</taxon>
        <taxon>Spermatophyta</taxon>
        <taxon>Magnoliopsida</taxon>
        <taxon>eudicotyledons</taxon>
        <taxon>Gunneridae</taxon>
        <taxon>Pentapetalae</taxon>
        <taxon>rosids</taxon>
        <taxon>fabids</taxon>
        <taxon>Malpighiales</taxon>
        <taxon>Euphorbiaceae</taxon>
        <taxon>Acalyphoideae</taxon>
        <taxon>Acalypheae</taxon>
        <taxon>Ricinus</taxon>
    </lineage>
</organism>
<dbReference type="eggNOG" id="ENOG502QV6F">
    <property type="taxonomic scope" value="Eukaryota"/>
</dbReference>
<accession>B9SX09</accession>
<sequence length="285" mass="31163">MASSLKQPPKTTVESGGCSATISTVHQDILQTHILTRLDGPALASTSCTSTELNSLSSQRSLWSNLCSSTWPSTNSPRVREIISSFPGGPRSFFSSCFPLIIHSNSINPSTASFPSEIISAVDIHYKNELIFSRVVETETESSWFKCSPFRIDMLDPKDTCQTVIPRPQNEEDHFALADELTLTWILIDPAGKRAMNLSSYKTVSVQRHWLSGEVHARFGLVLGGERRGGGGSSSSLQIVQCVILVTCGGGTQGGGMHVREFYNFVGRPASTRAETIYDLRMEND</sequence>
<dbReference type="Gene3D" id="1.20.1280.50">
    <property type="match status" value="1"/>
</dbReference>
<dbReference type="SUPFAM" id="SSF81383">
    <property type="entry name" value="F-box domain"/>
    <property type="match status" value="1"/>
</dbReference>
<name>B9SX09_RICCO</name>
<dbReference type="AlphaFoldDB" id="B9SX09"/>
<evidence type="ECO:0000313" key="2">
    <source>
        <dbReference type="Proteomes" id="UP000008311"/>
    </source>
</evidence>